<dbReference type="AlphaFoldDB" id="A0A0H4WIM3"/>
<dbReference type="PATRIC" id="fig|1297742.4.peg.78"/>
<evidence type="ECO:0000313" key="1">
    <source>
        <dbReference type="EMBL" id="AKQ63161.1"/>
    </source>
</evidence>
<gene>
    <name evidence="1" type="ORF">A176_000073</name>
</gene>
<dbReference type="PROSITE" id="PS50194">
    <property type="entry name" value="FILAMIN_REPEAT"/>
    <property type="match status" value="1"/>
</dbReference>
<dbReference type="eggNOG" id="ENOG50319Q3">
    <property type="taxonomic scope" value="Bacteria"/>
</dbReference>
<dbReference type="STRING" id="1297742.A176_000073"/>
<dbReference type="KEGG" id="mym:A176_000073"/>
<dbReference type="Proteomes" id="UP000009026">
    <property type="component" value="Chromosome"/>
</dbReference>
<sequence length="450" mass="48436">MMPPGSGLRLLAALLALGTGVGCPMSPCIPHEPGALFDTTLFGVGQPLELRVHPVTNQCEASREGAPETVTVEVRDPRNRRVPATAELQGKGGPAVVRFTPEMKGRHHLIVSFSPVGSIRQSALHVVEDHSQQAPVVELSTVVECRSVDRTTAGTWLCGSNALREPDQAPQPLGDYFAPTVVAGNVVWVTEPSRVLRYVDEGSGPLPPPVTAPFPVIGTPTAAAPHTRLATEDELLLLDDTHLHRYAYTEEAGLRFTGATLMPYPRLATFGDMPSLLIRAGERFLVVRIAEDATTRDFVTEACPYQVGAEGAPEAVSDEPCHQVPGLPVGYEEDVLWARAGSVPEQLTLHRYSAASGRLVLEGVLSMDALFQAQGPNLRPGFGSPLVFVPTSVDARYALPSWDAGARTLELALLPSQNGYQPPRVGGRYFHAERWNSIYGVKVYARPSTP</sequence>
<reference evidence="1 2" key="1">
    <citation type="journal article" date="2016" name="PLoS ONE">
        <title>Complete Genome Sequence and Comparative Genomics of a Novel Myxobacterium Myxococcus hansupus.</title>
        <authorList>
            <person name="Sharma G."/>
            <person name="Narwani T."/>
            <person name="Subramanian S."/>
        </authorList>
    </citation>
    <scope>NUCLEOTIDE SEQUENCE [LARGE SCALE GENOMIC DNA]</scope>
    <source>
        <strain evidence="2">mixupus</strain>
    </source>
</reference>
<evidence type="ECO:0000313" key="2">
    <source>
        <dbReference type="Proteomes" id="UP000009026"/>
    </source>
</evidence>
<name>A0A0H4WIM3_9BACT</name>
<protein>
    <submittedName>
        <fullName evidence="1">Putative lipoprotein</fullName>
    </submittedName>
</protein>
<accession>A0A0H4WIM3</accession>
<organism evidence="1 2">
    <name type="scientific">Pseudomyxococcus hansupus</name>
    <dbReference type="NCBI Taxonomy" id="1297742"/>
    <lineage>
        <taxon>Bacteria</taxon>
        <taxon>Pseudomonadati</taxon>
        <taxon>Myxococcota</taxon>
        <taxon>Myxococcia</taxon>
        <taxon>Myxococcales</taxon>
        <taxon>Cystobacterineae</taxon>
        <taxon>Myxococcaceae</taxon>
        <taxon>Pseudomyxococcus</taxon>
    </lineage>
</organism>
<proteinExistence type="predicted"/>
<keyword evidence="1" id="KW-0449">Lipoprotein</keyword>
<dbReference type="InterPro" id="IPR017868">
    <property type="entry name" value="Filamin/ABP280_repeat-like"/>
</dbReference>
<keyword evidence="2" id="KW-1185">Reference proteome</keyword>
<dbReference type="EMBL" id="CP012109">
    <property type="protein sequence ID" value="AKQ63161.1"/>
    <property type="molecule type" value="Genomic_DNA"/>
</dbReference>